<keyword evidence="2" id="KW-1185">Reference proteome</keyword>
<dbReference type="PANTHER" id="PTHR48006:SF60">
    <property type="entry name" value="PROTEIN KINASE DOMAIN-CONTAINING PROTEIN"/>
    <property type="match status" value="1"/>
</dbReference>
<evidence type="ECO:0000313" key="2">
    <source>
        <dbReference type="Proteomes" id="UP000554482"/>
    </source>
</evidence>
<accession>A0A7J6X4L7</accession>
<evidence type="ECO:0000313" key="1">
    <source>
        <dbReference type="EMBL" id="KAF5203788.1"/>
    </source>
</evidence>
<dbReference type="AlphaFoldDB" id="A0A7J6X4L7"/>
<comment type="caution">
    <text evidence="1">The sequence shown here is derived from an EMBL/GenBank/DDBJ whole genome shotgun (WGS) entry which is preliminary data.</text>
</comment>
<dbReference type="OrthoDB" id="1897577at2759"/>
<sequence length="331" mass="36735">MVKDASLNLKTVEAQDAAWLSMAPTVPQWHVQILRQISSRLNIRQWNVNPDSCRTGQGFNINYNNNSLSNVTCDCTFNSSTICHVTRIELKTLGINGELPVEFANLTYLRAIDLTRNYLNGSIPRQWASLPLVFLSLLGNLVGGTIPREIGNIRTLEELVLQDNNIGGPLPLELGNLVNLRRALFTGNNFTGVLPDSFGNLRNLTDFRIDGSSLSGRIPDFIGNWTKIDRLDMQGTSMEGPIPSTISLLTNLTELRISDLNIANMPFPDLQNLTNLADLVLRNCSIIGSIPPYIGERIRNIKRLDLSFNRLTGMIPENMAALTNLQFMGGK</sequence>
<keyword evidence="1" id="KW-0675">Receptor</keyword>
<dbReference type="FunFam" id="3.80.10.10:FF:001022">
    <property type="entry name" value="Probable LRR receptor-like serine/threonine-protein kinase At1g53420"/>
    <property type="match status" value="1"/>
</dbReference>
<reference evidence="1 2" key="1">
    <citation type="submission" date="2020-06" db="EMBL/GenBank/DDBJ databases">
        <title>Transcriptomic and genomic resources for Thalictrum thalictroides and T. hernandezii: Facilitating candidate gene discovery in an emerging model plant lineage.</title>
        <authorList>
            <person name="Arias T."/>
            <person name="Riano-Pachon D.M."/>
            <person name="Di Stilio V.S."/>
        </authorList>
    </citation>
    <scope>NUCLEOTIDE SEQUENCE [LARGE SCALE GENOMIC DNA]</scope>
    <source>
        <strain evidence="2">cv. WT478/WT964</strain>
        <tissue evidence="1">Leaves</tissue>
    </source>
</reference>
<gene>
    <name evidence="1" type="ORF">FRX31_006625</name>
</gene>
<dbReference type="InterPro" id="IPR001611">
    <property type="entry name" value="Leu-rich_rpt"/>
</dbReference>
<dbReference type="GO" id="GO:0016301">
    <property type="term" value="F:kinase activity"/>
    <property type="evidence" value="ECO:0007669"/>
    <property type="project" value="UniProtKB-KW"/>
</dbReference>
<keyword evidence="1" id="KW-0808">Transferase</keyword>
<proteinExistence type="predicted"/>
<dbReference type="Pfam" id="PF00560">
    <property type="entry name" value="LRR_1"/>
    <property type="match status" value="3"/>
</dbReference>
<dbReference type="EMBL" id="JABWDY010006259">
    <property type="protein sequence ID" value="KAF5203788.1"/>
    <property type="molecule type" value="Genomic_DNA"/>
</dbReference>
<dbReference type="Gene3D" id="3.80.10.10">
    <property type="entry name" value="Ribonuclease Inhibitor"/>
    <property type="match status" value="3"/>
</dbReference>
<dbReference type="PANTHER" id="PTHR48006">
    <property type="entry name" value="LEUCINE-RICH REPEAT-CONTAINING PROTEIN DDB_G0281931-RELATED"/>
    <property type="match status" value="1"/>
</dbReference>
<name>A0A7J6X4L7_THATH</name>
<keyword evidence="1" id="KW-0418">Kinase</keyword>
<dbReference type="InterPro" id="IPR051824">
    <property type="entry name" value="LRR_Rcpt-Like_S/T_Kinase"/>
</dbReference>
<dbReference type="InterPro" id="IPR032675">
    <property type="entry name" value="LRR_dom_sf"/>
</dbReference>
<dbReference type="SUPFAM" id="SSF52058">
    <property type="entry name" value="L domain-like"/>
    <property type="match status" value="1"/>
</dbReference>
<organism evidence="1 2">
    <name type="scientific">Thalictrum thalictroides</name>
    <name type="common">Rue-anemone</name>
    <name type="synonym">Anemone thalictroides</name>
    <dbReference type="NCBI Taxonomy" id="46969"/>
    <lineage>
        <taxon>Eukaryota</taxon>
        <taxon>Viridiplantae</taxon>
        <taxon>Streptophyta</taxon>
        <taxon>Embryophyta</taxon>
        <taxon>Tracheophyta</taxon>
        <taxon>Spermatophyta</taxon>
        <taxon>Magnoliopsida</taxon>
        <taxon>Ranunculales</taxon>
        <taxon>Ranunculaceae</taxon>
        <taxon>Thalictroideae</taxon>
        <taxon>Thalictrum</taxon>
    </lineage>
</organism>
<dbReference type="Proteomes" id="UP000554482">
    <property type="component" value="Unassembled WGS sequence"/>
</dbReference>
<protein>
    <submittedName>
        <fullName evidence="1">Leucine-rich repeat receptor-like protein kinase pxl1</fullName>
    </submittedName>
</protein>